<evidence type="ECO:0000256" key="1">
    <source>
        <dbReference type="SAM" id="SignalP"/>
    </source>
</evidence>
<gene>
    <name evidence="2" type="ORF">SAMN04487991_0381</name>
</gene>
<evidence type="ECO:0000313" key="2">
    <source>
        <dbReference type="EMBL" id="SFI60665.1"/>
    </source>
</evidence>
<proteinExistence type="predicted"/>
<keyword evidence="1" id="KW-0732">Signal</keyword>
<feature type="signal peptide" evidence="1">
    <location>
        <begin position="1"/>
        <end position="23"/>
    </location>
</feature>
<dbReference type="STRING" id="588602.SAMN04487991_0381"/>
<accession>A0A1I3JLB6</accession>
<sequence length="125" mass="13733">MTGRFTRLAAAAALIATGSAALAEDIVEGRYVCEDGVVLPRVYLPIEETGDSFVILYAEDKLMVFYPQGAGPDGSSFYTHYVGEEEEYLYFEAPGDQTRLILQKGADQRVLAKGCMFMPENFGTE</sequence>
<reference evidence="3" key="1">
    <citation type="submission" date="2016-10" db="EMBL/GenBank/DDBJ databases">
        <authorList>
            <person name="Varghese N."/>
            <person name="Submissions S."/>
        </authorList>
    </citation>
    <scope>NUCLEOTIDE SEQUENCE [LARGE SCALE GENOMIC DNA]</scope>
    <source>
        <strain evidence="3">DSM 26471</strain>
    </source>
</reference>
<dbReference type="AlphaFoldDB" id="A0A1I3JLB6"/>
<dbReference type="EMBL" id="FORH01000001">
    <property type="protein sequence ID" value="SFI60665.1"/>
    <property type="molecule type" value="Genomic_DNA"/>
</dbReference>
<protein>
    <recommendedName>
        <fullName evidence="4">Membrane-bound lysozyme-inhibitor of c-type lysozyme</fullName>
    </recommendedName>
</protein>
<feature type="chain" id="PRO_5011744735" description="Membrane-bound lysozyme-inhibitor of c-type lysozyme" evidence="1">
    <location>
        <begin position="24"/>
        <end position="125"/>
    </location>
</feature>
<keyword evidence="3" id="KW-1185">Reference proteome</keyword>
<name>A0A1I3JLB6_9RHOB</name>
<dbReference type="RefSeq" id="WP_090056395.1">
    <property type="nucleotide sequence ID" value="NZ_FORH01000001.1"/>
</dbReference>
<dbReference type="Proteomes" id="UP000199630">
    <property type="component" value="Unassembled WGS sequence"/>
</dbReference>
<evidence type="ECO:0008006" key="4">
    <source>
        <dbReference type="Google" id="ProtNLM"/>
    </source>
</evidence>
<evidence type="ECO:0000313" key="3">
    <source>
        <dbReference type="Proteomes" id="UP000199630"/>
    </source>
</evidence>
<organism evidence="2 3">
    <name type="scientific">Celeribacter neptunius</name>
    <dbReference type="NCBI Taxonomy" id="588602"/>
    <lineage>
        <taxon>Bacteria</taxon>
        <taxon>Pseudomonadati</taxon>
        <taxon>Pseudomonadota</taxon>
        <taxon>Alphaproteobacteria</taxon>
        <taxon>Rhodobacterales</taxon>
        <taxon>Roseobacteraceae</taxon>
        <taxon>Celeribacter</taxon>
    </lineage>
</organism>